<evidence type="ECO:0000313" key="1">
    <source>
        <dbReference type="EMBL" id="KAJ2980639.1"/>
    </source>
</evidence>
<protein>
    <submittedName>
        <fullName evidence="1">Uncharacterized protein</fullName>
    </submittedName>
</protein>
<sequence length="733" mass="83028">MNPHLPLETLPASDESIVDDSGTAQPQFTDEDVQNALGMLPENLDIQEFFANDNAGSFKQLEMPPPACQNPPGDRPLAPCMANVLAATTVDTVYYPSHPAGGGMGLEYDLHHGEWHAFGPWSIANYFLHHEHPKITISAVPFSATFDVDASAICGLLSLNPNVCDPQSRCPTAPQIMSYIKALMKTGPYKHVQLHPQGSGATHGFWTDDDRLLDTYMESLGNIWSQSSTKFLSVVIVVWVHFLAYVTSRYLEQCLFQQVQKIINSIKERTDDEKLTNEIALMLRILEVENEPQELDQDGDLTPALAAAMDGLLDRRKRVRAALWAYCNIKASQLKTFANIWEKCHLYRHHISGKRICERFQNDLDSFDKVLRSTPDEKDNDVPMHSTGPIFKLAPHPDTLPVPDDKTQSTVHFPSAVPIATMLARLDGLCLAARFQLPGNNCRELQEQLSSRIFLALLNLRWSSDRNLGIDLDNIPRVANAAKSCPPNLIFMNYILAEFVRRKELMAIHHLAMYTGFETVNRFRTKEHREMLHASRRWVELTEMFGEAIILCGSPFVDGLLPWNIHIITDEGSDEEFEKLKSELLPHYEWMRATVRKMDGVARRVEIILESMAEDTSVHENFIEKTVRESVGYCDPASVIGFLGMDADYRLPAILATLHEHSLTTSTEKTLLFIEYIEQIRRLLLESSSENAPSASELVKTWVAAIYRFGDEHPEPQRTTYEYFTRKLLSFLM</sequence>
<comment type="caution">
    <text evidence="1">The sequence shown here is derived from an EMBL/GenBank/DDBJ whole genome shotgun (WGS) entry which is preliminary data.</text>
</comment>
<accession>A0ACC1NNI4</accession>
<dbReference type="Proteomes" id="UP001143910">
    <property type="component" value="Unassembled WGS sequence"/>
</dbReference>
<dbReference type="EMBL" id="JANJQO010000183">
    <property type="protein sequence ID" value="KAJ2980639.1"/>
    <property type="molecule type" value="Genomic_DNA"/>
</dbReference>
<evidence type="ECO:0000313" key="2">
    <source>
        <dbReference type="Proteomes" id="UP001143910"/>
    </source>
</evidence>
<name>A0ACC1NNI4_9HYPO</name>
<gene>
    <name evidence="1" type="ORF">NQ176_g2520</name>
</gene>
<organism evidence="1 2">
    <name type="scientific">Zarea fungicola</name>
    <dbReference type="NCBI Taxonomy" id="93591"/>
    <lineage>
        <taxon>Eukaryota</taxon>
        <taxon>Fungi</taxon>
        <taxon>Dikarya</taxon>
        <taxon>Ascomycota</taxon>
        <taxon>Pezizomycotina</taxon>
        <taxon>Sordariomycetes</taxon>
        <taxon>Hypocreomycetidae</taxon>
        <taxon>Hypocreales</taxon>
        <taxon>Cordycipitaceae</taxon>
        <taxon>Zarea</taxon>
    </lineage>
</organism>
<keyword evidence="2" id="KW-1185">Reference proteome</keyword>
<reference evidence="1" key="1">
    <citation type="submission" date="2022-08" db="EMBL/GenBank/DDBJ databases">
        <title>Genome Sequence of Lecanicillium fungicola.</title>
        <authorList>
            <person name="Buettner E."/>
        </authorList>
    </citation>
    <scope>NUCLEOTIDE SEQUENCE</scope>
    <source>
        <strain evidence="1">Babe33</strain>
    </source>
</reference>
<proteinExistence type="predicted"/>